<dbReference type="EMBL" id="JAMLDY010000013">
    <property type="protein sequence ID" value="MCP3735579.1"/>
    <property type="molecule type" value="Genomic_DNA"/>
</dbReference>
<accession>A0A9X2KQB9</accession>
<comment type="caution">
    <text evidence="1">The sequence shown here is derived from an EMBL/GenBank/DDBJ whole genome shotgun (WGS) entry which is preliminary data.</text>
</comment>
<organism evidence="1 2">
    <name type="scientific">Sphingomonas liriopis</name>
    <dbReference type="NCBI Taxonomy" id="2949094"/>
    <lineage>
        <taxon>Bacteria</taxon>
        <taxon>Pseudomonadati</taxon>
        <taxon>Pseudomonadota</taxon>
        <taxon>Alphaproteobacteria</taxon>
        <taxon>Sphingomonadales</taxon>
        <taxon>Sphingomonadaceae</taxon>
        <taxon>Sphingomonas</taxon>
    </lineage>
</organism>
<evidence type="ECO:0000313" key="1">
    <source>
        <dbReference type="EMBL" id="MCP3735579.1"/>
    </source>
</evidence>
<dbReference type="Proteomes" id="UP001139486">
    <property type="component" value="Unassembled WGS sequence"/>
</dbReference>
<gene>
    <name evidence="1" type="ORF">M9979_11920</name>
</gene>
<reference evidence="1" key="1">
    <citation type="submission" date="2022-05" db="EMBL/GenBank/DDBJ databases">
        <title>Sphingomonas sp. strain RP10 Genome sequencing and assembly.</title>
        <authorList>
            <person name="Kim I."/>
        </authorList>
    </citation>
    <scope>NUCLEOTIDE SEQUENCE</scope>
    <source>
        <strain evidence="1">RP10</strain>
    </source>
</reference>
<evidence type="ECO:0000313" key="2">
    <source>
        <dbReference type="Proteomes" id="UP001139486"/>
    </source>
</evidence>
<protein>
    <submittedName>
        <fullName evidence="1">Uncharacterized protein</fullName>
    </submittedName>
</protein>
<proteinExistence type="predicted"/>
<sequence>MIALPIDTQHALPFAPGLEPALAHALADELVGITGLLADLAFDLAGNPDTLRHHMHSLQEIDRITQAQLAVADLLRSAAPVEQRLAAVTLENLGASLRVAVDRYRREGVPLEPGDDDAA</sequence>
<dbReference type="AlphaFoldDB" id="A0A9X2KQB9"/>
<keyword evidence="2" id="KW-1185">Reference proteome</keyword>
<dbReference type="RefSeq" id="WP_254289577.1">
    <property type="nucleotide sequence ID" value="NZ_JAMLDY010000013.1"/>
</dbReference>
<name>A0A9X2KQB9_9SPHN</name>